<sequence length="76" mass="8348">ELLSSDVSDIPTRFVSGALSPNKTVLCDSCMKMTCKANNDRKAILAVAKLRLRKESKKTWTQSNTQTLSLLGQSCD</sequence>
<feature type="non-terminal residue" evidence="1">
    <location>
        <position position="1"/>
    </location>
</feature>
<organism evidence="1 2">
    <name type="scientific">Pleurodeles waltl</name>
    <name type="common">Iberian ribbed newt</name>
    <dbReference type="NCBI Taxonomy" id="8319"/>
    <lineage>
        <taxon>Eukaryota</taxon>
        <taxon>Metazoa</taxon>
        <taxon>Chordata</taxon>
        <taxon>Craniata</taxon>
        <taxon>Vertebrata</taxon>
        <taxon>Euteleostomi</taxon>
        <taxon>Amphibia</taxon>
        <taxon>Batrachia</taxon>
        <taxon>Caudata</taxon>
        <taxon>Salamandroidea</taxon>
        <taxon>Salamandridae</taxon>
        <taxon>Pleurodelinae</taxon>
        <taxon>Pleurodeles</taxon>
    </lineage>
</organism>
<protein>
    <submittedName>
        <fullName evidence="1">Uncharacterized protein</fullName>
    </submittedName>
</protein>
<comment type="caution">
    <text evidence="1">The sequence shown here is derived from an EMBL/GenBank/DDBJ whole genome shotgun (WGS) entry which is preliminary data.</text>
</comment>
<feature type="non-terminal residue" evidence="1">
    <location>
        <position position="76"/>
    </location>
</feature>
<evidence type="ECO:0000313" key="1">
    <source>
        <dbReference type="EMBL" id="KAJ1132409.1"/>
    </source>
</evidence>
<evidence type="ECO:0000313" key="2">
    <source>
        <dbReference type="Proteomes" id="UP001066276"/>
    </source>
</evidence>
<keyword evidence="2" id="KW-1185">Reference proteome</keyword>
<name>A0AAV7PZR2_PLEWA</name>
<dbReference type="EMBL" id="JANPWB010000011">
    <property type="protein sequence ID" value="KAJ1132409.1"/>
    <property type="molecule type" value="Genomic_DNA"/>
</dbReference>
<reference evidence="1" key="1">
    <citation type="journal article" date="2022" name="bioRxiv">
        <title>Sequencing and chromosome-scale assembly of the giantPleurodeles waltlgenome.</title>
        <authorList>
            <person name="Brown T."/>
            <person name="Elewa A."/>
            <person name="Iarovenko S."/>
            <person name="Subramanian E."/>
            <person name="Araus A.J."/>
            <person name="Petzold A."/>
            <person name="Susuki M."/>
            <person name="Suzuki K.-i.T."/>
            <person name="Hayashi T."/>
            <person name="Toyoda A."/>
            <person name="Oliveira C."/>
            <person name="Osipova E."/>
            <person name="Leigh N.D."/>
            <person name="Simon A."/>
            <person name="Yun M.H."/>
        </authorList>
    </citation>
    <scope>NUCLEOTIDE SEQUENCE</scope>
    <source>
        <strain evidence="1">20211129_DDA</strain>
        <tissue evidence="1">Liver</tissue>
    </source>
</reference>
<proteinExistence type="predicted"/>
<accession>A0AAV7PZR2</accession>
<gene>
    <name evidence="1" type="ORF">NDU88_010723</name>
</gene>
<dbReference type="Proteomes" id="UP001066276">
    <property type="component" value="Chromosome 7"/>
</dbReference>
<dbReference type="AlphaFoldDB" id="A0AAV7PZR2"/>